<dbReference type="Proteomes" id="UP001497480">
    <property type="component" value="Unassembled WGS sequence"/>
</dbReference>
<dbReference type="PANTHER" id="PTHR13452">
    <property type="entry name" value="THUMP DOMAIN CONTAINING PROTEIN 1-RELATED"/>
    <property type="match status" value="1"/>
</dbReference>
<dbReference type="AlphaFoldDB" id="A0AAV1VUS9"/>
<feature type="compositionally biased region" description="Basic and acidic residues" evidence="1">
    <location>
        <begin position="92"/>
        <end position="101"/>
    </location>
</feature>
<evidence type="ECO:0000313" key="2">
    <source>
        <dbReference type="EMBL" id="CAL0300533.1"/>
    </source>
</evidence>
<dbReference type="InterPro" id="IPR040183">
    <property type="entry name" value="THUMPD1-like"/>
</dbReference>
<organism evidence="2 3">
    <name type="scientific">Lupinus luteus</name>
    <name type="common">European yellow lupine</name>
    <dbReference type="NCBI Taxonomy" id="3873"/>
    <lineage>
        <taxon>Eukaryota</taxon>
        <taxon>Viridiplantae</taxon>
        <taxon>Streptophyta</taxon>
        <taxon>Embryophyta</taxon>
        <taxon>Tracheophyta</taxon>
        <taxon>Spermatophyta</taxon>
        <taxon>Magnoliopsida</taxon>
        <taxon>eudicotyledons</taxon>
        <taxon>Gunneridae</taxon>
        <taxon>Pentapetalae</taxon>
        <taxon>rosids</taxon>
        <taxon>fabids</taxon>
        <taxon>Fabales</taxon>
        <taxon>Fabaceae</taxon>
        <taxon>Papilionoideae</taxon>
        <taxon>50 kb inversion clade</taxon>
        <taxon>genistoids sensu lato</taxon>
        <taxon>core genistoids</taxon>
        <taxon>Genisteae</taxon>
        <taxon>Lupinus</taxon>
    </lineage>
</organism>
<proteinExistence type="predicted"/>
<evidence type="ECO:0000256" key="1">
    <source>
        <dbReference type="SAM" id="MobiDB-lite"/>
    </source>
</evidence>
<dbReference type="EMBL" id="CAXHTB010000001">
    <property type="protein sequence ID" value="CAL0300533.1"/>
    <property type="molecule type" value="Genomic_DNA"/>
</dbReference>
<accession>A0AAV1VUS9</accession>
<evidence type="ECO:0008006" key="4">
    <source>
        <dbReference type="Google" id="ProtNLM"/>
    </source>
</evidence>
<feature type="region of interest" description="Disordered" evidence="1">
    <location>
        <begin position="92"/>
        <end position="113"/>
    </location>
</feature>
<comment type="caution">
    <text evidence="2">The sequence shown here is derived from an EMBL/GenBank/DDBJ whole genome shotgun (WGS) entry which is preliminary data.</text>
</comment>
<dbReference type="GO" id="GO:0003723">
    <property type="term" value="F:RNA binding"/>
    <property type="evidence" value="ECO:0007669"/>
    <property type="project" value="InterPro"/>
</dbReference>
<dbReference type="SUPFAM" id="SSF143437">
    <property type="entry name" value="THUMP domain-like"/>
    <property type="match status" value="1"/>
</dbReference>
<keyword evidence="3" id="KW-1185">Reference proteome</keyword>
<gene>
    <name evidence="2" type="ORF">LLUT_LOCUS1593</name>
</gene>
<dbReference type="PANTHER" id="PTHR13452:SF13">
    <property type="entry name" value="OS02G0672400 PROTEIN"/>
    <property type="match status" value="1"/>
</dbReference>
<protein>
    <recommendedName>
        <fullName evidence="4">THUMP domain-containing protein</fullName>
    </recommendedName>
</protein>
<evidence type="ECO:0000313" key="3">
    <source>
        <dbReference type="Proteomes" id="UP001497480"/>
    </source>
</evidence>
<reference evidence="2 3" key="1">
    <citation type="submission" date="2024-03" db="EMBL/GenBank/DDBJ databases">
        <authorList>
            <person name="Martinez-Hernandez J."/>
        </authorList>
    </citation>
    <scope>NUCLEOTIDE SEQUENCE [LARGE SCALE GENOMIC DNA]</scope>
</reference>
<name>A0AAV1VUS9_LUPLU</name>
<dbReference type="GO" id="GO:0006400">
    <property type="term" value="P:tRNA modification"/>
    <property type="evidence" value="ECO:0007669"/>
    <property type="project" value="InterPro"/>
</dbReference>
<sequence length="341" mass="37172">MAEEGEAATVTATVTATGSRIEEKEMSPWEQHSAVISLPRFDYNAPSSLLRHSHSGFLITCTIKREKSATKEVMSILHKFVGDFNTPSFNDSKDPKVDNTTKRRRTCTEETSEECFDTDKTNSTTANSGDGKSLSTHKAEAVTTGSPGLSLVKLTKSGLLLLTFPKNKLPNTVNILSNIIEAVESGTVNSPVWCHRIFPIQATCGLNEKELQEVVTMLVKEFVADKQDKLERPLKFAVGYNRRGIEDTKFVKENSDAFNLLDRNKCFGVVASAVHHVVEDSVVDLKSPELSVLVEVLPLSGVPNGSIVVAVSVLPKNLVATKPRLCIKALTSKTKEGSVAQ</sequence>